<dbReference type="NCBIfam" id="NF003381">
    <property type="entry name" value="PRK04460.1"/>
    <property type="match status" value="1"/>
</dbReference>
<dbReference type="SUPFAM" id="SSF55021">
    <property type="entry name" value="ACT-like"/>
    <property type="match status" value="1"/>
</dbReference>
<dbReference type="InterPro" id="IPR022988">
    <property type="entry name" value="Ni_resp_reg_NikR"/>
</dbReference>
<dbReference type="NCBIfam" id="NF002169">
    <property type="entry name" value="PRK01002.1"/>
    <property type="match status" value="1"/>
</dbReference>
<evidence type="ECO:0000256" key="5">
    <source>
        <dbReference type="ARBA" id="ARBA00023015"/>
    </source>
</evidence>
<keyword evidence="12" id="KW-1185">Reference proteome</keyword>
<evidence type="ECO:0000259" key="10">
    <source>
        <dbReference type="Pfam" id="PF08753"/>
    </source>
</evidence>
<feature type="binding site" evidence="8">
    <location>
        <position position="105"/>
    </location>
    <ligand>
        <name>Ni(2+)</name>
        <dbReference type="ChEBI" id="CHEBI:49786"/>
    </ligand>
</feature>
<dbReference type="Gene3D" id="3.30.70.1150">
    <property type="entry name" value="ACT-like. Chain A, domain 2"/>
    <property type="match status" value="1"/>
</dbReference>
<evidence type="ECO:0000256" key="2">
    <source>
        <dbReference type="ARBA" id="ARBA00008478"/>
    </source>
</evidence>
<comment type="function">
    <text evidence="1 8">Transcriptional regulator.</text>
</comment>
<keyword evidence="3 8" id="KW-0533">Nickel</keyword>
<dbReference type="Gene3D" id="1.10.1220.10">
    <property type="entry name" value="Met repressor-like"/>
    <property type="match status" value="1"/>
</dbReference>
<evidence type="ECO:0000256" key="4">
    <source>
        <dbReference type="ARBA" id="ARBA00022723"/>
    </source>
</evidence>
<dbReference type="GO" id="GO:0016151">
    <property type="term" value="F:nickel cation binding"/>
    <property type="evidence" value="ECO:0007669"/>
    <property type="project" value="UniProtKB-UniRule"/>
</dbReference>
<dbReference type="PANTHER" id="PTHR34719">
    <property type="entry name" value="NICKEL-RESPONSIVE REGULATOR"/>
    <property type="match status" value="1"/>
</dbReference>
<dbReference type="InterPro" id="IPR014864">
    <property type="entry name" value="TF_NikR_Ni-bd_C"/>
</dbReference>
<dbReference type="GeneID" id="97611187"/>
<evidence type="ECO:0000259" key="9">
    <source>
        <dbReference type="Pfam" id="PF01402"/>
    </source>
</evidence>
<sequence>MSPSFADSEPEDIYEHDLSRIGVSLPSNLLQSFDQILKTRGYSSRSEGIRDAIRSYIRYHKWMADLSGPRQGVITLVYDHHQRGLIASLTDIQHDYMDLVQASLHSHVTHNRCVEVLLVKGDAQEVKNIAERLMAQKGVETVKLTTIPLEG</sequence>
<gene>
    <name evidence="11" type="ORF">DLD82_06850</name>
</gene>
<dbReference type="InterPro" id="IPR050192">
    <property type="entry name" value="CopG/NikR_regulator"/>
</dbReference>
<dbReference type="Proteomes" id="UP000245934">
    <property type="component" value="Unassembled WGS sequence"/>
</dbReference>
<dbReference type="GO" id="GO:0003700">
    <property type="term" value="F:DNA-binding transcription factor activity"/>
    <property type="evidence" value="ECO:0007669"/>
    <property type="project" value="UniProtKB-UniRule"/>
</dbReference>
<feature type="domain" description="Transcription factor NikR nickel binding C-terminal" evidence="10">
    <location>
        <begin position="72"/>
        <end position="147"/>
    </location>
</feature>
<protein>
    <recommendedName>
        <fullName evidence="8">Putative nickel-responsive regulator</fullName>
    </recommendedName>
</protein>
<keyword evidence="5 8" id="KW-0805">Transcription regulation</keyword>
<keyword evidence="6 8" id="KW-0238">DNA-binding</keyword>
<keyword evidence="4 8" id="KW-0479">Metal-binding</keyword>
<dbReference type="RefSeq" id="WP_109940372.1">
    <property type="nucleotide sequence ID" value="NZ_CP176366.1"/>
</dbReference>
<dbReference type="OrthoDB" id="25654at2157"/>
<keyword evidence="7 8" id="KW-0804">Transcription</keyword>
<feature type="binding site" evidence="8">
    <location>
        <position position="107"/>
    </location>
    <ligand>
        <name>Ni(2+)</name>
        <dbReference type="ChEBI" id="CHEBI:49786"/>
    </ligand>
</feature>
<comment type="similarity">
    <text evidence="2 8">Belongs to the transcriptional regulatory CopG/NikR family.</text>
</comment>
<evidence type="ECO:0000256" key="7">
    <source>
        <dbReference type="ARBA" id="ARBA00023163"/>
    </source>
</evidence>
<dbReference type="InterPro" id="IPR010985">
    <property type="entry name" value="Ribbon_hlx_hlx"/>
</dbReference>
<dbReference type="InterPro" id="IPR027271">
    <property type="entry name" value="Acetolactate_synth/TF_NikR_C"/>
</dbReference>
<evidence type="ECO:0000256" key="3">
    <source>
        <dbReference type="ARBA" id="ARBA00022596"/>
    </source>
</evidence>
<name>A0A2V2N8E0_9EURY</name>
<comment type="cofactor">
    <cofactor evidence="8">
        <name>Ni(2+)</name>
        <dbReference type="ChEBI" id="CHEBI:49786"/>
    </cofactor>
    <text evidence="8">Binds 1 nickel ion per subunit.</text>
</comment>
<organism evidence="11 12">
    <name type="scientific">Methanospirillum stamsii</name>
    <dbReference type="NCBI Taxonomy" id="1277351"/>
    <lineage>
        <taxon>Archaea</taxon>
        <taxon>Methanobacteriati</taxon>
        <taxon>Methanobacteriota</taxon>
        <taxon>Stenosarchaea group</taxon>
        <taxon>Methanomicrobia</taxon>
        <taxon>Methanomicrobiales</taxon>
        <taxon>Methanospirillaceae</taxon>
        <taxon>Methanospirillum</taxon>
    </lineage>
</organism>
<reference evidence="11 12" key="1">
    <citation type="submission" date="2018-05" db="EMBL/GenBank/DDBJ databases">
        <title>Draft genome of Methanospirillum stamsii Pt1.</title>
        <authorList>
            <person name="Dueholm M.S."/>
            <person name="Nielsen P.H."/>
            <person name="Bakmann L.F."/>
            <person name="Otzen D.E."/>
        </authorList>
    </citation>
    <scope>NUCLEOTIDE SEQUENCE [LARGE SCALE GENOMIC DNA]</scope>
    <source>
        <strain evidence="11 12">Pt1</strain>
    </source>
</reference>
<evidence type="ECO:0000313" key="12">
    <source>
        <dbReference type="Proteomes" id="UP000245934"/>
    </source>
</evidence>
<feature type="binding site" evidence="8">
    <location>
        <position position="94"/>
    </location>
    <ligand>
        <name>Ni(2+)</name>
        <dbReference type="ChEBI" id="CHEBI:49786"/>
    </ligand>
</feature>
<dbReference type="GO" id="GO:0003677">
    <property type="term" value="F:DNA binding"/>
    <property type="evidence" value="ECO:0007669"/>
    <property type="project" value="UniProtKB-KW"/>
</dbReference>
<dbReference type="InterPro" id="IPR002145">
    <property type="entry name" value="CopG"/>
</dbReference>
<feature type="domain" description="Ribbon-helix-helix protein CopG" evidence="9">
    <location>
        <begin position="20"/>
        <end position="57"/>
    </location>
</feature>
<dbReference type="Pfam" id="PF01402">
    <property type="entry name" value="RHH_1"/>
    <property type="match status" value="1"/>
</dbReference>
<proteinExistence type="inferred from homology"/>
<evidence type="ECO:0000256" key="6">
    <source>
        <dbReference type="ARBA" id="ARBA00023125"/>
    </source>
</evidence>
<comment type="caution">
    <text evidence="11">The sequence shown here is derived from an EMBL/GenBank/DDBJ whole genome shotgun (WGS) entry which is preliminary data.</text>
</comment>
<dbReference type="AlphaFoldDB" id="A0A2V2N8E0"/>
<evidence type="ECO:0000313" key="11">
    <source>
        <dbReference type="EMBL" id="PWR74940.1"/>
    </source>
</evidence>
<dbReference type="InterPro" id="IPR045865">
    <property type="entry name" value="ACT-like_dom_sf"/>
</dbReference>
<dbReference type="InterPro" id="IPR013321">
    <property type="entry name" value="Arc_rbn_hlx_hlx"/>
</dbReference>
<accession>A0A2V2N8E0</accession>
<evidence type="ECO:0000256" key="8">
    <source>
        <dbReference type="HAMAP-Rule" id="MF_00476"/>
    </source>
</evidence>
<dbReference type="HAMAP" id="MF_00476">
    <property type="entry name" value="NikR"/>
    <property type="match status" value="1"/>
</dbReference>
<dbReference type="PANTHER" id="PTHR34719:SF2">
    <property type="entry name" value="NICKEL-RESPONSIVE REGULATOR"/>
    <property type="match status" value="1"/>
</dbReference>
<dbReference type="SUPFAM" id="SSF47598">
    <property type="entry name" value="Ribbon-helix-helix"/>
    <property type="match status" value="1"/>
</dbReference>
<dbReference type="EMBL" id="QGMZ01000014">
    <property type="protein sequence ID" value="PWR74940.1"/>
    <property type="molecule type" value="Genomic_DNA"/>
</dbReference>
<dbReference type="Pfam" id="PF08753">
    <property type="entry name" value="NikR_C"/>
    <property type="match status" value="1"/>
</dbReference>
<feature type="binding site" evidence="8">
    <location>
        <position position="113"/>
    </location>
    <ligand>
        <name>Ni(2+)</name>
        <dbReference type="ChEBI" id="CHEBI:49786"/>
    </ligand>
</feature>
<dbReference type="NCBIfam" id="NF002815">
    <property type="entry name" value="PRK02967.1"/>
    <property type="match status" value="1"/>
</dbReference>
<dbReference type="CDD" id="cd22231">
    <property type="entry name" value="RHH_NikR_HicB-like"/>
    <property type="match status" value="1"/>
</dbReference>
<evidence type="ECO:0000256" key="1">
    <source>
        <dbReference type="ARBA" id="ARBA00002339"/>
    </source>
</evidence>
<dbReference type="GO" id="GO:0010045">
    <property type="term" value="P:response to nickel cation"/>
    <property type="evidence" value="ECO:0007669"/>
    <property type="project" value="InterPro"/>
</dbReference>